<dbReference type="Proteomes" id="UP001228905">
    <property type="component" value="Unassembled WGS sequence"/>
</dbReference>
<evidence type="ECO:0000313" key="2">
    <source>
        <dbReference type="Proteomes" id="UP001228905"/>
    </source>
</evidence>
<evidence type="ECO:0000313" key="1">
    <source>
        <dbReference type="EMBL" id="MDQ0463494.1"/>
    </source>
</evidence>
<protein>
    <recommendedName>
        <fullName evidence="3">Flp pilus-assembly TadG-like N-terminal domain-containing protein</fullName>
    </recommendedName>
</protein>
<reference evidence="1 2" key="1">
    <citation type="submission" date="2023-07" db="EMBL/GenBank/DDBJ databases">
        <title>Genomic Encyclopedia of Type Strains, Phase IV (KMG-IV): sequencing the most valuable type-strain genomes for metagenomic binning, comparative biology and taxonomic classification.</title>
        <authorList>
            <person name="Goeker M."/>
        </authorList>
    </citation>
    <scope>NUCLEOTIDE SEQUENCE [LARGE SCALE GENOMIC DNA]</scope>
    <source>
        <strain evidence="1 2">DSM 18695</strain>
    </source>
</reference>
<sequence>MTNPRKAPGTGRRWVGVVLTAAALAAPVIAFATAADLYYERTVMAAADARCRLFTPEIGSALAAAQAQARGAALRSGVDEASLADTARRARAKVVQVGCGSKDIAVAAGRVRTAFEEYARINRLNYPGDTAAWAADRTPREYSTWRLAQPVSFGWDRMVFGLAGRTAPGSLTAVVSFADGATPYTARLVMRDTTRLNHYFIDPRRSGAGGRAPLASRLPPRSMSLVFAALSRTTAPIALLPRQTKAALSFGFPDSAAQALAGLDPREAVMVEFVFAGRSGDTVRQAYIEVGDFAAGKAFLTLAQR</sequence>
<comment type="caution">
    <text evidence="1">The sequence shown here is derived from an EMBL/GenBank/DDBJ whole genome shotgun (WGS) entry which is preliminary data.</text>
</comment>
<dbReference type="RefSeq" id="WP_307347461.1">
    <property type="nucleotide sequence ID" value="NZ_JAUSVS010000002.1"/>
</dbReference>
<evidence type="ECO:0008006" key="3">
    <source>
        <dbReference type="Google" id="ProtNLM"/>
    </source>
</evidence>
<proteinExistence type="predicted"/>
<keyword evidence="2" id="KW-1185">Reference proteome</keyword>
<gene>
    <name evidence="1" type="ORF">QO010_001265</name>
</gene>
<dbReference type="EMBL" id="JAUSVS010000002">
    <property type="protein sequence ID" value="MDQ0463494.1"/>
    <property type="molecule type" value="Genomic_DNA"/>
</dbReference>
<name>A0ABU0INB8_9CAUL</name>
<organism evidence="1 2">
    <name type="scientific">Caulobacter ginsengisoli</name>
    <dbReference type="NCBI Taxonomy" id="400775"/>
    <lineage>
        <taxon>Bacteria</taxon>
        <taxon>Pseudomonadati</taxon>
        <taxon>Pseudomonadota</taxon>
        <taxon>Alphaproteobacteria</taxon>
        <taxon>Caulobacterales</taxon>
        <taxon>Caulobacteraceae</taxon>
        <taxon>Caulobacter</taxon>
    </lineage>
</organism>
<accession>A0ABU0INB8</accession>